<sequence length="49" mass="5527">MDGVIEFKVEAPPKDQAYVIFNPEKTNIDELTDAIKESGYGVKKIEEKV</sequence>
<name>A0A9X4AHA9_9BACI</name>
<dbReference type="Proteomes" id="UP001145069">
    <property type="component" value="Unassembled WGS sequence"/>
</dbReference>
<dbReference type="GO" id="GO:0046872">
    <property type="term" value="F:metal ion binding"/>
    <property type="evidence" value="ECO:0007669"/>
    <property type="project" value="InterPro"/>
</dbReference>
<dbReference type="Gene3D" id="3.30.70.100">
    <property type="match status" value="1"/>
</dbReference>
<accession>A0A9X4AHA9</accession>
<dbReference type="AlphaFoldDB" id="A0A9X4AHA9"/>
<dbReference type="PROSITE" id="PS50846">
    <property type="entry name" value="HMA_2"/>
    <property type="match status" value="1"/>
</dbReference>
<dbReference type="EMBL" id="JAMQKC010000020">
    <property type="protein sequence ID" value="MDC3418135.1"/>
    <property type="molecule type" value="Genomic_DNA"/>
</dbReference>
<dbReference type="InterPro" id="IPR006121">
    <property type="entry name" value="HMA_dom"/>
</dbReference>
<protein>
    <recommendedName>
        <fullName evidence="1">HMA domain-containing protein</fullName>
    </recommendedName>
</protein>
<evidence type="ECO:0000259" key="1">
    <source>
        <dbReference type="PROSITE" id="PS50846"/>
    </source>
</evidence>
<dbReference type="InterPro" id="IPR036163">
    <property type="entry name" value="HMA_dom_sf"/>
</dbReference>
<evidence type="ECO:0000313" key="3">
    <source>
        <dbReference type="Proteomes" id="UP001145069"/>
    </source>
</evidence>
<feature type="domain" description="HMA" evidence="1">
    <location>
        <begin position="1"/>
        <end position="43"/>
    </location>
</feature>
<keyword evidence="3" id="KW-1185">Reference proteome</keyword>
<proteinExistence type="predicted"/>
<dbReference type="RefSeq" id="WP_272447199.1">
    <property type="nucleotide sequence ID" value="NZ_JAMQKC010000020.1"/>
</dbReference>
<dbReference type="SUPFAM" id="SSF55008">
    <property type="entry name" value="HMA, heavy metal-associated domain"/>
    <property type="match status" value="1"/>
</dbReference>
<reference evidence="2" key="1">
    <citation type="submission" date="2022-06" db="EMBL/GenBank/DDBJ databases">
        <title>Aquibacillus sp. a new bacterium isolated from soil saline samples.</title>
        <authorList>
            <person name="Galisteo C."/>
            <person name="De La Haba R."/>
            <person name="Sanchez-Porro C."/>
            <person name="Ventosa A."/>
        </authorList>
    </citation>
    <scope>NUCLEOTIDE SEQUENCE</scope>
    <source>
        <strain evidence="2">3ASR75-54</strain>
    </source>
</reference>
<evidence type="ECO:0000313" key="2">
    <source>
        <dbReference type="EMBL" id="MDC3418135.1"/>
    </source>
</evidence>
<organism evidence="2 3">
    <name type="scientific">Aquibacillus salsiterrae</name>
    <dbReference type="NCBI Taxonomy" id="2950439"/>
    <lineage>
        <taxon>Bacteria</taxon>
        <taxon>Bacillati</taxon>
        <taxon>Bacillota</taxon>
        <taxon>Bacilli</taxon>
        <taxon>Bacillales</taxon>
        <taxon>Bacillaceae</taxon>
        <taxon>Aquibacillus</taxon>
    </lineage>
</organism>
<comment type="caution">
    <text evidence="2">The sequence shown here is derived from an EMBL/GenBank/DDBJ whole genome shotgun (WGS) entry which is preliminary data.</text>
</comment>
<gene>
    <name evidence="2" type="ORF">NC799_14690</name>
</gene>